<comment type="caution">
    <text evidence="3">The sequence shown here is derived from an EMBL/GenBank/DDBJ whole genome shotgun (WGS) entry which is preliminary data.</text>
</comment>
<feature type="domain" description="PCI" evidence="2">
    <location>
        <begin position="268"/>
        <end position="449"/>
    </location>
</feature>
<organism evidence="3 4">
    <name type="scientific">Mucor flavus</name>
    <dbReference type="NCBI Taxonomy" id="439312"/>
    <lineage>
        <taxon>Eukaryota</taxon>
        <taxon>Fungi</taxon>
        <taxon>Fungi incertae sedis</taxon>
        <taxon>Mucoromycota</taxon>
        <taxon>Mucoromycotina</taxon>
        <taxon>Mucoromycetes</taxon>
        <taxon>Mucorales</taxon>
        <taxon>Mucorineae</taxon>
        <taxon>Mucoraceae</taxon>
        <taxon>Mucor</taxon>
    </lineage>
</organism>
<dbReference type="Pfam" id="PF03399">
    <property type="entry name" value="SAC3_GANP"/>
    <property type="match status" value="1"/>
</dbReference>
<dbReference type="InterPro" id="IPR045107">
    <property type="entry name" value="SAC3/GANP/THP3"/>
</dbReference>
<name>A0ABP9Z1E0_9FUNG</name>
<dbReference type="Gene3D" id="1.25.40.990">
    <property type="match status" value="1"/>
</dbReference>
<gene>
    <name evidence="3" type="ORF">MFLAVUS_006388</name>
</gene>
<evidence type="ECO:0000313" key="4">
    <source>
        <dbReference type="Proteomes" id="UP001473302"/>
    </source>
</evidence>
<protein>
    <recommendedName>
        <fullName evidence="2">PCI domain-containing protein</fullName>
    </recommendedName>
</protein>
<feature type="region of interest" description="Disordered" evidence="1">
    <location>
        <begin position="1"/>
        <end position="32"/>
    </location>
</feature>
<evidence type="ECO:0000313" key="3">
    <source>
        <dbReference type="EMBL" id="GAA5812927.1"/>
    </source>
</evidence>
<reference evidence="3 4" key="1">
    <citation type="submission" date="2024-04" db="EMBL/GenBank/DDBJ databases">
        <title>genome sequences of Mucor flavus KT1a and Helicostylum pulchrum KT1b strains isolated from the surface of a dry-aged beef.</title>
        <authorList>
            <person name="Toyotome T."/>
            <person name="Hosono M."/>
            <person name="Torimaru M."/>
            <person name="Fukuda K."/>
            <person name="Mikami N."/>
        </authorList>
    </citation>
    <scope>NUCLEOTIDE SEQUENCE [LARGE SCALE GENOMIC DNA]</scope>
    <source>
        <strain evidence="3 4">KT1a</strain>
    </source>
</reference>
<keyword evidence="4" id="KW-1185">Reference proteome</keyword>
<evidence type="ECO:0000256" key="1">
    <source>
        <dbReference type="SAM" id="MobiDB-lite"/>
    </source>
</evidence>
<dbReference type="PANTHER" id="PTHR12436:SF4">
    <property type="entry name" value="LEUKOCYTE RECEPTOR CLUSTER MEMBER 8"/>
    <property type="match status" value="1"/>
</dbReference>
<accession>A0ABP9Z1E0</accession>
<dbReference type="EMBL" id="BAABUK010000015">
    <property type="protein sequence ID" value="GAA5812927.1"/>
    <property type="molecule type" value="Genomic_DNA"/>
</dbReference>
<evidence type="ECO:0000259" key="2">
    <source>
        <dbReference type="PROSITE" id="PS50250"/>
    </source>
</evidence>
<sequence length="449" mass="51194">MDRTPQFISVKSGKKKQAVVAKPKPKPIQEKETPSALNEYVANAFANCLPEKIKLLESQLKSIITQAERTNMTELIDWNERDLPSACEDTNNPNASTLFHKKAQTIVSKLGNIELTPIEEKKRQLRAMRFQNEAPVRAPVVVVKKKNKYTPIVWDNDAETARNTVIVGTSVALEKPYFRLTSAADPATVRPLNILKRAFKMLKVKWRDEANYSYICEQFKSMRQDLTSEKGKKVMSSNVSDVQVQRIRNEFTVKVYETHARIALEKGDIGEYNQCQTQLKYLYEQNIPGCEDEFLAYRILYMLFSQNQSDINAMLEEMCDVGMDNHAPCVQHALMIRSSLAKGNYHKFFKLYETAPNMGGYLLDQFVGRERVDALIVMCKAYKMGVSLSFVAKELSFDSIKLLAKFLREHGIKQVMSKNKDGMFDTKAALPILLAQSKTYNKVDIKGQI</sequence>
<dbReference type="InterPro" id="IPR005062">
    <property type="entry name" value="SAC3/GANP/THP3_conserved"/>
</dbReference>
<dbReference type="PROSITE" id="PS50250">
    <property type="entry name" value="PCI"/>
    <property type="match status" value="1"/>
</dbReference>
<dbReference type="PANTHER" id="PTHR12436">
    <property type="entry name" value="80 KDA MCM3-ASSOCIATED PROTEIN"/>
    <property type="match status" value="1"/>
</dbReference>
<dbReference type="InterPro" id="IPR000717">
    <property type="entry name" value="PCI_dom"/>
</dbReference>
<dbReference type="Proteomes" id="UP001473302">
    <property type="component" value="Unassembled WGS sequence"/>
</dbReference>
<proteinExistence type="predicted"/>